<evidence type="ECO:0008006" key="3">
    <source>
        <dbReference type="Google" id="ProtNLM"/>
    </source>
</evidence>
<dbReference type="EMBL" id="RQHW01000007">
    <property type="protein sequence ID" value="TGN20819.1"/>
    <property type="molecule type" value="Genomic_DNA"/>
</dbReference>
<dbReference type="AlphaFoldDB" id="A0A4R9M6N4"/>
<evidence type="ECO:0000313" key="2">
    <source>
        <dbReference type="Proteomes" id="UP000298058"/>
    </source>
</evidence>
<sequence length="503" mass="55533">MKNTFKHISRSYFDIFNALKQAYKNYPDWLFVEIAGFFDFLSELINRIAFDILYPKTRESAYGFASRCDYEPTEADGCTGVITATLSAEMDKTVPKGYQFGGVSSSGQMVRFEVTADTTVTASTSINVPVKQQTSYTNINLGTIANTDDWLELKINGYQNIIRNTISLTSEDGSWTRVDNFDNSNPTDLHFSVIYQSNGKCRIQFGNGSTGAKPTINTTIFANFSTTLGLTGQMEAGEINLNVGEDSDIIEVANSSETIGGNNSESVASIIRNSRANVRLRDIVWSQEDLETIARKYSSSVQKVLGIPGIGTAILHIIPAGGGVFDPEDEEDNAFLTGVEDYVRARTQFGVMPVTATSAMYVPIDIDASITVRNGFNSTVCQKLTEFALTLVSCAYDNQVTEYYADNGINKTRTDVINTIWGWSFTSEENDALQFIIETWITLLGDREYRNWGQNLEVGNLWVMGDALYDYGVDIFTLISPTTNQVATSQEIIDAGTVMVTPL</sequence>
<evidence type="ECO:0000313" key="1">
    <source>
        <dbReference type="EMBL" id="TGN20819.1"/>
    </source>
</evidence>
<dbReference type="OrthoDB" id="266253at2"/>
<proteinExistence type="predicted"/>
<reference evidence="1" key="1">
    <citation type="journal article" date="2019" name="PLoS Negl. Trop. Dis.">
        <title>Revisiting the worldwide diversity of Leptospira species in the environment.</title>
        <authorList>
            <person name="Vincent A.T."/>
            <person name="Schiettekatte O."/>
            <person name="Bourhy P."/>
            <person name="Veyrier F.J."/>
            <person name="Picardeau M."/>
        </authorList>
    </citation>
    <scope>NUCLEOTIDE SEQUENCE [LARGE SCALE GENOMIC DNA]</scope>
    <source>
        <strain evidence="1">201300427</strain>
    </source>
</reference>
<dbReference type="RefSeq" id="WP_135758854.1">
    <property type="nucleotide sequence ID" value="NZ_RQHW01000007.1"/>
</dbReference>
<gene>
    <name evidence="1" type="ORF">EHS15_01920</name>
</gene>
<keyword evidence="2" id="KW-1185">Reference proteome</keyword>
<accession>A0A4R9M6N4</accession>
<protein>
    <recommendedName>
        <fullName evidence="3">Baseplate protein J-like domain-containing protein</fullName>
    </recommendedName>
</protein>
<organism evidence="1 2">
    <name type="scientific">Leptospira idonii</name>
    <dbReference type="NCBI Taxonomy" id="1193500"/>
    <lineage>
        <taxon>Bacteria</taxon>
        <taxon>Pseudomonadati</taxon>
        <taxon>Spirochaetota</taxon>
        <taxon>Spirochaetia</taxon>
        <taxon>Leptospirales</taxon>
        <taxon>Leptospiraceae</taxon>
        <taxon>Leptospira</taxon>
    </lineage>
</organism>
<dbReference type="Proteomes" id="UP000298058">
    <property type="component" value="Unassembled WGS sequence"/>
</dbReference>
<name>A0A4R9M6N4_9LEPT</name>
<comment type="caution">
    <text evidence="1">The sequence shown here is derived from an EMBL/GenBank/DDBJ whole genome shotgun (WGS) entry which is preliminary data.</text>
</comment>